<dbReference type="GO" id="GO:0005794">
    <property type="term" value="C:Golgi apparatus"/>
    <property type="evidence" value="ECO:0007669"/>
    <property type="project" value="TreeGrafter"/>
</dbReference>
<comment type="similarity">
    <text evidence="2 10">Belongs to the ARV1 family.</text>
</comment>
<keyword evidence="12" id="KW-1185">Reference proteome</keyword>
<keyword evidence="3 10" id="KW-0813">Transport</keyword>
<dbReference type="GO" id="GO:0005789">
    <property type="term" value="C:endoplasmic reticulum membrane"/>
    <property type="evidence" value="ECO:0007669"/>
    <property type="project" value="UniProtKB-SubCell"/>
</dbReference>
<name>A0A8C7V6R9_ONCMY</name>
<dbReference type="GO" id="GO:0006665">
    <property type="term" value="P:sphingolipid metabolic process"/>
    <property type="evidence" value="ECO:0007669"/>
    <property type="project" value="TreeGrafter"/>
</dbReference>
<evidence type="ECO:0000313" key="12">
    <source>
        <dbReference type="Proteomes" id="UP000694395"/>
    </source>
</evidence>
<organism evidence="11 12">
    <name type="scientific">Oncorhynchus mykiss</name>
    <name type="common">Rainbow trout</name>
    <name type="synonym">Salmo gairdneri</name>
    <dbReference type="NCBI Taxonomy" id="8022"/>
    <lineage>
        <taxon>Eukaryota</taxon>
        <taxon>Metazoa</taxon>
        <taxon>Chordata</taxon>
        <taxon>Craniata</taxon>
        <taxon>Vertebrata</taxon>
        <taxon>Euteleostomi</taxon>
        <taxon>Actinopterygii</taxon>
        <taxon>Neopterygii</taxon>
        <taxon>Teleostei</taxon>
        <taxon>Protacanthopterygii</taxon>
        <taxon>Salmoniformes</taxon>
        <taxon>Salmonidae</taxon>
        <taxon>Salmoninae</taxon>
        <taxon>Oncorhynchus</taxon>
    </lineage>
</organism>
<keyword evidence="8 10" id="KW-0443">Lipid metabolism</keyword>
<evidence type="ECO:0000313" key="11">
    <source>
        <dbReference type="Ensembl" id="ENSOMYP00000105989.2"/>
    </source>
</evidence>
<keyword evidence="5 10" id="KW-0256">Endoplasmic reticulum</keyword>
<dbReference type="GO" id="GO:0097036">
    <property type="term" value="P:regulation of plasma membrane sterol distribution"/>
    <property type="evidence" value="ECO:0007669"/>
    <property type="project" value="UniProtKB-UniRule"/>
</dbReference>
<keyword evidence="6" id="KW-1133">Transmembrane helix</keyword>
<dbReference type="GeneTree" id="ENSGT00990000210324"/>
<dbReference type="InterPro" id="IPR007290">
    <property type="entry name" value="Arv1"/>
</dbReference>
<proteinExistence type="inferred from homology"/>
<keyword evidence="9" id="KW-0472">Membrane</keyword>
<comment type="subcellular location">
    <subcellularLocation>
        <location evidence="1 10">Endoplasmic reticulum membrane</location>
        <topology evidence="1 10">Multi-pass membrane protein</topology>
    </subcellularLocation>
</comment>
<evidence type="ECO:0000256" key="10">
    <source>
        <dbReference type="RuleBase" id="RU368065"/>
    </source>
</evidence>
<reference evidence="11" key="1">
    <citation type="submission" date="2020-07" db="EMBL/GenBank/DDBJ databases">
        <title>A long reads based de novo assembly of the rainbow trout Arlee double haploid line genome.</title>
        <authorList>
            <person name="Gao G."/>
            <person name="Palti Y."/>
        </authorList>
    </citation>
    <scope>NUCLEOTIDE SEQUENCE [LARGE SCALE GENOMIC DNA]</scope>
</reference>
<sequence length="181" mass="20709">ACFEMRSGLRSRAGKTRSIMANGFFRCFECNKDAHELRKDYSNGILKIIICKLCVFCLLCEFYLRWSQMQGFEQNNDPADIIRYTNEWECLGWQLLVYCSWKNLMLKTILLSSYGNILLIPIVIWEHDYSPLCFNLIKLFVLTSNSQAIRGTLANSSLSVPILPLESLTFSAISVPVNSAN</sequence>
<dbReference type="Pfam" id="PF04161">
    <property type="entry name" value="Arv1"/>
    <property type="match status" value="1"/>
</dbReference>
<dbReference type="PANTHER" id="PTHR14467:SF0">
    <property type="entry name" value="PROTEIN ARV1"/>
    <property type="match status" value="1"/>
</dbReference>
<evidence type="ECO:0000256" key="3">
    <source>
        <dbReference type="ARBA" id="ARBA00022448"/>
    </source>
</evidence>
<evidence type="ECO:0000256" key="8">
    <source>
        <dbReference type="ARBA" id="ARBA00023098"/>
    </source>
</evidence>
<keyword evidence="7 10" id="KW-0445">Lipid transport</keyword>
<dbReference type="Proteomes" id="UP000694395">
    <property type="component" value="Chromosome 8"/>
</dbReference>
<dbReference type="GO" id="GO:0032366">
    <property type="term" value="P:intracellular sterol transport"/>
    <property type="evidence" value="ECO:0007669"/>
    <property type="project" value="UniProtKB-UniRule"/>
</dbReference>
<accession>A0A8C7V6R9</accession>
<reference evidence="11" key="3">
    <citation type="submission" date="2025-09" db="UniProtKB">
        <authorList>
            <consortium name="Ensembl"/>
        </authorList>
    </citation>
    <scope>IDENTIFICATION</scope>
</reference>
<evidence type="ECO:0000256" key="6">
    <source>
        <dbReference type="ARBA" id="ARBA00022989"/>
    </source>
</evidence>
<comment type="function">
    <text evidence="10">Mediator of sterol homeostasis involved in sterol uptake, trafficking and distribution into membranes.</text>
</comment>
<dbReference type="GO" id="GO:0032541">
    <property type="term" value="C:cortical endoplasmic reticulum"/>
    <property type="evidence" value="ECO:0007669"/>
    <property type="project" value="TreeGrafter"/>
</dbReference>
<evidence type="ECO:0000256" key="1">
    <source>
        <dbReference type="ARBA" id="ARBA00004477"/>
    </source>
</evidence>
<evidence type="ECO:0000256" key="9">
    <source>
        <dbReference type="ARBA" id="ARBA00023136"/>
    </source>
</evidence>
<evidence type="ECO:0000256" key="5">
    <source>
        <dbReference type="ARBA" id="ARBA00022824"/>
    </source>
</evidence>
<evidence type="ECO:0000256" key="7">
    <source>
        <dbReference type="ARBA" id="ARBA00023055"/>
    </source>
</evidence>
<protein>
    <recommendedName>
        <fullName evidence="10">Protein ARV</fullName>
    </recommendedName>
</protein>
<dbReference type="PANTHER" id="PTHR14467">
    <property type="entry name" value="ARV1"/>
    <property type="match status" value="1"/>
</dbReference>
<dbReference type="Ensembl" id="ENSOMYT00000114865.2">
    <property type="protein sequence ID" value="ENSOMYP00000105989.2"/>
    <property type="gene ID" value="ENSOMYG00000047488.2"/>
</dbReference>
<reference evidence="11" key="2">
    <citation type="submission" date="2025-08" db="UniProtKB">
        <authorList>
            <consortium name="Ensembl"/>
        </authorList>
    </citation>
    <scope>IDENTIFICATION</scope>
</reference>
<dbReference type="GO" id="GO:0016125">
    <property type="term" value="P:sterol metabolic process"/>
    <property type="evidence" value="ECO:0007669"/>
    <property type="project" value="UniProtKB-UniRule"/>
</dbReference>
<dbReference type="AlphaFoldDB" id="A0A8C7V6R9"/>
<evidence type="ECO:0000256" key="4">
    <source>
        <dbReference type="ARBA" id="ARBA00022692"/>
    </source>
</evidence>
<evidence type="ECO:0000256" key="2">
    <source>
        <dbReference type="ARBA" id="ARBA00009187"/>
    </source>
</evidence>
<keyword evidence="4" id="KW-0812">Transmembrane</keyword>